<dbReference type="AlphaFoldDB" id="A0A1T4VQZ3"/>
<dbReference type="GO" id="GO:0009279">
    <property type="term" value="C:cell outer membrane"/>
    <property type="evidence" value="ECO:0007669"/>
    <property type="project" value="UniProtKB-SubCell"/>
</dbReference>
<evidence type="ECO:0000256" key="6">
    <source>
        <dbReference type="ARBA" id="ARBA00023136"/>
    </source>
</evidence>
<organism evidence="9 10">
    <name type="scientific">Desulfobaculum bizertense DSM 18034</name>
    <dbReference type="NCBI Taxonomy" id="1121442"/>
    <lineage>
        <taxon>Bacteria</taxon>
        <taxon>Pseudomonadati</taxon>
        <taxon>Thermodesulfobacteriota</taxon>
        <taxon>Desulfovibrionia</taxon>
        <taxon>Desulfovibrionales</taxon>
        <taxon>Desulfovibrionaceae</taxon>
        <taxon>Desulfobaculum</taxon>
    </lineage>
</organism>
<keyword evidence="3" id="KW-0813">Transport</keyword>
<evidence type="ECO:0000313" key="10">
    <source>
        <dbReference type="Proteomes" id="UP000189733"/>
    </source>
</evidence>
<dbReference type="GO" id="GO:1990281">
    <property type="term" value="C:efflux pump complex"/>
    <property type="evidence" value="ECO:0007669"/>
    <property type="project" value="TreeGrafter"/>
</dbReference>
<dbReference type="EMBL" id="FUYA01000002">
    <property type="protein sequence ID" value="SKA67376.1"/>
    <property type="molecule type" value="Genomic_DNA"/>
</dbReference>
<gene>
    <name evidence="9" type="ORF">SAMN02745702_00812</name>
</gene>
<dbReference type="GO" id="GO:0015562">
    <property type="term" value="F:efflux transmembrane transporter activity"/>
    <property type="evidence" value="ECO:0007669"/>
    <property type="project" value="InterPro"/>
</dbReference>
<accession>A0A1T4VQZ3</accession>
<evidence type="ECO:0000256" key="4">
    <source>
        <dbReference type="ARBA" id="ARBA00022452"/>
    </source>
</evidence>
<evidence type="ECO:0000256" key="1">
    <source>
        <dbReference type="ARBA" id="ARBA00004442"/>
    </source>
</evidence>
<dbReference type="SUPFAM" id="SSF56954">
    <property type="entry name" value="Outer membrane efflux proteins (OEP)"/>
    <property type="match status" value="1"/>
</dbReference>
<dbReference type="STRING" id="1121442.SAMN02745702_00812"/>
<keyword evidence="5" id="KW-0812">Transmembrane</keyword>
<dbReference type="Pfam" id="PF02321">
    <property type="entry name" value="OEP"/>
    <property type="match status" value="2"/>
</dbReference>
<dbReference type="InterPro" id="IPR051906">
    <property type="entry name" value="TolC-like"/>
</dbReference>
<evidence type="ECO:0000256" key="8">
    <source>
        <dbReference type="SAM" id="Coils"/>
    </source>
</evidence>
<evidence type="ECO:0000256" key="2">
    <source>
        <dbReference type="ARBA" id="ARBA00007613"/>
    </source>
</evidence>
<evidence type="ECO:0000256" key="7">
    <source>
        <dbReference type="ARBA" id="ARBA00023237"/>
    </source>
</evidence>
<name>A0A1T4VQZ3_9BACT</name>
<evidence type="ECO:0000256" key="3">
    <source>
        <dbReference type="ARBA" id="ARBA00022448"/>
    </source>
</evidence>
<dbReference type="Gene3D" id="1.20.1600.10">
    <property type="entry name" value="Outer membrane efflux proteins (OEP)"/>
    <property type="match status" value="1"/>
</dbReference>
<dbReference type="PANTHER" id="PTHR30026:SF20">
    <property type="entry name" value="OUTER MEMBRANE PROTEIN TOLC"/>
    <property type="match status" value="1"/>
</dbReference>
<evidence type="ECO:0000313" key="9">
    <source>
        <dbReference type="EMBL" id="SKA67376.1"/>
    </source>
</evidence>
<dbReference type="PANTHER" id="PTHR30026">
    <property type="entry name" value="OUTER MEMBRANE PROTEIN TOLC"/>
    <property type="match status" value="1"/>
</dbReference>
<sequence>MRTRVQYLFLFSFGVIFLFATQAFCAPLHEKTPPELADLMQYLKTAEEQNNSLRSAQHAWQAEVKKALGEDTLPDPRLNFGYYTTPLETRGGPARYKYGLSQSFPFFGKLSLKKQIAMREADGFKAKLDAVRLQLFYDIKTTYFEYAYLAKAISITKENMELLSYLEKVATTTYSTGATSQANIIKPQLELGKLEDRLASLREQQRPLVEKLNALLNQEPDTPIPFPKEIPVIGLKTENATLIENMRDSNPNLQYWGTVLNKQNSGLKLAEKSYFPDFTFGVEAIEVDDARNDGVTGDGENPVMVSMSLNIPLWQDARDAAVASSQEKIRSTRQKQLGLERLLRSELELTLYQYRDAERKVSLYRDSLIPKAEQNFSVNMEAFINGSGSSLDLIDSERTLLEMQLAYYRSLANQAQRFAKLEVLVGHELTGSYSRSSLKQPQAHNE</sequence>
<reference evidence="9 10" key="1">
    <citation type="submission" date="2017-02" db="EMBL/GenBank/DDBJ databases">
        <authorList>
            <person name="Peterson S.W."/>
        </authorList>
    </citation>
    <scope>NUCLEOTIDE SEQUENCE [LARGE SCALE GENOMIC DNA]</scope>
    <source>
        <strain evidence="9 10">DSM 18034</strain>
    </source>
</reference>
<dbReference type="RefSeq" id="WP_078684120.1">
    <property type="nucleotide sequence ID" value="NZ_FUYA01000002.1"/>
</dbReference>
<dbReference type="GO" id="GO:0015288">
    <property type="term" value="F:porin activity"/>
    <property type="evidence" value="ECO:0007669"/>
    <property type="project" value="TreeGrafter"/>
</dbReference>
<comment type="similarity">
    <text evidence="2">Belongs to the outer membrane factor (OMF) (TC 1.B.17) family.</text>
</comment>
<keyword evidence="8" id="KW-0175">Coiled coil</keyword>
<proteinExistence type="inferred from homology"/>
<keyword evidence="7" id="KW-0998">Cell outer membrane</keyword>
<keyword evidence="4" id="KW-1134">Transmembrane beta strand</keyword>
<keyword evidence="6" id="KW-0472">Membrane</keyword>
<feature type="coiled-coil region" evidence="8">
    <location>
        <begin position="36"/>
        <end position="63"/>
    </location>
</feature>
<keyword evidence="10" id="KW-1185">Reference proteome</keyword>
<dbReference type="OrthoDB" id="9769048at2"/>
<evidence type="ECO:0000256" key="5">
    <source>
        <dbReference type="ARBA" id="ARBA00022692"/>
    </source>
</evidence>
<dbReference type="InterPro" id="IPR003423">
    <property type="entry name" value="OMP_efflux"/>
</dbReference>
<comment type="subcellular location">
    <subcellularLocation>
        <location evidence="1">Cell outer membrane</location>
    </subcellularLocation>
</comment>
<protein>
    <submittedName>
        <fullName evidence="9">Outer membrane protein TolC</fullName>
    </submittedName>
</protein>
<dbReference type="Proteomes" id="UP000189733">
    <property type="component" value="Unassembled WGS sequence"/>
</dbReference>